<gene>
    <name evidence="2" type="ORF">H8S64_02455</name>
</gene>
<accession>A0ABR7CWH9</accession>
<keyword evidence="1" id="KW-0812">Transmembrane</keyword>
<dbReference type="EMBL" id="JACOOH010000001">
    <property type="protein sequence ID" value="MBC5619954.1"/>
    <property type="molecule type" value="Genomic_DNA"/>
</dbReference>
<name>A0ABR7CWH9_9BACT</name>
<dbReference type="RefSeq" id="WP_176554979.1">
    <property type="nucleotide sequence ID" value="NZ_JACOOH010000001.1"/>
</dbReference>
<evidence type="ECO:0000256" key="1">
    <source>
        <dbReference type="SAM" id="Phobius"/>
    </source>
</evidence>
<keyword evidence="1" id="KW-1133">Transmembrane helix</keyword>
<sequence length="53" mass="5950">MDYFVIGMFTTLSFNSVLSQVADHLFAGMVSIVGGIVSSIAVAWVKRRWKKRE</sequence>
<keyword evidence="3" id="KW-1185">Reference proteome</keyword>
<reference evidence="2 3" key="1">
    <citation type="submission" date="2020-08" db="EMBL/GenBank/DDBJ databases">
        <title>Genome public.</title>
        <authorList>
            <person name="Liu C."/>
            <person name="Sun Q."/>
        </authorList>
    </citation>
    <scope>NUCLEOTIDE SEQUENCE [LARGE SCALE GENOMIC DNA]</scope>
    <source>
        <strain evidence="2 3">NSJ-56</strain>
    </source>
</reference>
<comment type="caution">
    <text evidence="2">The sequence shown here is derived from an EMBL/GenBank/DDBJ whole genome shotgun (WGS) entry which is preliminary data.</text>
</comment>
<organism evidence="2 3">
    <name type="scientific">Butyricimonas hominis</name>
    <dbReference type="NCBI Taxonomy" id="2763032"/>
    <lineage>
        <taxon>Bacteria</taxon>
        <taxon>Pseudomonadati</taxon>
        <taxon>Bacteroidota</taxon>
        <taxon>Bacteroidia</taxon>
        <taxon>Bacteroidales</taxon>
        <taxon>Odoribacteraceae</taxon>
        <taxon>Butyricimonas</taxon>
    </lineage>
</organism>
<dbReference type="Proteomes" id="UP000646484">
    <property type="component" value="Unassembled WGS sequence"/>
</dbReference>
<evidence type="ECO:0000313" key="2">
    <source>
        <dbReference type="EMBL" id="MBC5619954.1"/>
    </source>
</evidence>
<proteinExistence type="predicted"/>
<evidence type="ECO:0000313" key="3">
    <source>
        <dbReference type="Proteomes" id="UP000646484"/>
    </source>
</evidence>
<feature type="transmembrane region" description="Helical" evidence="1">
    <location>
        <begin position="29"/>
        <end position="45"/>
    </location>
</feature>
<protein>
    <submittedName>
        <fullName evidence="2">Uncharacterized protein</fullName>
    </submittedName>
</protein>
<keyword evidence="1" id="KW-0472">Membrane</keyword>